<keyword evidence="3" id="KW-1185">Reference proteome</keyword>
<dbReference type="Pfam" id="PF03134">
    <property type="entry name" value="TB2_DP1_HVA22"/>
    <property type="match status" value="1"/>
</dbReference>
<name>A0A6A2ZW79_HIBSY</name>
<comment type="caution">
    <text evidence="2">The sequence shown here is derived from an EMBL/GenBank/DDBJ whole genome shotgun (WGS) entry which is preliminary data.</text>
</comment>
<keyword evidence="1" id="KW-0812">Transmembrane</keyword>
<evidence type="ECO:0000313" key="2">
    <source>
        <dbReference type="EMBL" id="KAE8695382.1"/>
    </source>
</evidence>
<keyword evidence="1" id="KW-1133">Transmembrane helix</keyword>
<sequence length="82" mass="9408">MWKKNLKKGKVEVEGDGFRDAFLELLTNIFTVLSSPSFTLIYPLFASIRIVQTNSSLKNQQCLMYWVLFALITMVELTLGVF</sequence>
<proteinExistence type="predicted"/>
<dbReference type="Proteomes" id="UP000436088">
    <property type="component" value="Unassembled WGS sequence"/>
</dbReference>
<dbReference type="AlphaFoldDB" id="A0A6A2ZW79"/>
<dbReference type="EMBL" id="VEPZ02001084">
    <property type="protein sequence ID" value="KAE8695382.1"/>
    <property type="molecule type" value="Genomic_DNA"/>
</dbReference>
<evidence type="ECO:0000313" key="3">
    <source>
        <dbReference type="Proteomes" id="UP000436088"/>
    </source>
</evidence>
<keyword evidence="1" id="KW-0472">Membrane</keyword>
<accession>A0A6A2ZW79</accession>
<dbReference type="InterPro" id="IPR004345">
    <property type="entry name" value="TB2_DP1_HVA22"/>
</dbReference>
<evidence type="ECO:0000256" key="1">
    <source>
        <dbReference type="SAM" id="Phobius"/>
    </source>
</evidence>
<gene>
    <name evidence="2" type="ORF">F3Y22_tig00110716pilonHSYRG00003</name>
</gene>
<protein>
    <submittedName>
        <fullName evidence="2">Uncharacterized protein</fullName>
    </submittedName>
</protein>
<organism evidence="2 3">
    <name type="scientific">Hibiscus syriacus</name>
    <name type="common">Rose of Sharon</name>
    <dbReference type="NCBI Taxonomy" id="106335"/>
    <lineage>
        <taxon>Eukaryota</taxon>
        <taxon>Viridiplantae</taxon>
        <taxon>Streptophyta</taxon>
        <taxon>Embryophyta</taxon>
        <taxon>Tracheophyta</taxon>
        <taxon>Spermatophyta</taxon>
        <taxon>Magnoliopsida</taxon>
        <taxon>eudicotyledons</taxon>
        <taxon>Gunneridae</taxon>
        <taxon>Pentapetalae</taxon>
        <taxon>rosids</taxon>
        <taxon>malvids</taxon>
        <taxon>Malvales</taxon>
        <taxon>Malvaceae</taxon>
        <taxon>Malvoideae</taxon>
        <taxon>Hibiscus</taxon>
    </lineage>
</organism>
<feature type="transmembrane region" description="Helical" evidence="1">
    <location>
        <begin position="21"/>
        <end position="43"/>
    </location>
</feature>
<feature type="transmembrane region" description="Helical" evidence="1">
    <location>
        <begin position="63"/>
        <end position="81"/>
    </location>
</feature>
<reference evidence="2" key="1">
    <citation type="submission" date="2019-09" db="EMBL/GenBank/DDBJ databases">
        <title>Draft genome information of white flower Hibiscus syriacus.</title>
        <authorList>
            <person name="Kim Y.-M."/>
        </authorList>
    </citation>
    <scope>NUCLEOTIDE SEQUENCE [LARGE SCALE GENOMIC DNA]</scope>
    <source>
        <strain evidence="2">YM2019G1</strain>
    </source>
</reference>